<dbReference type="GO" id="GO:0005886">
    <property type="term" value="C:plasma membrane"/>
    <property type="evidence" value="ECO:0007669"/>
    <property type="project" value="UniProtKB-SubCell"/>
</dbReference>
<feature type="transmembrane region" description="Helical" evidence="8">
    <location>
        <begin position="120"/>
        <end position="144"/>
    </location>
</feature>
<feature type="transmembrane region" description="Helical" evidence="8">
    <location>
        <begin position="88"/>
        <end position="108"/>
    </location>
</feature>
<dbReference type="GO" id="GO:0006508">
    <property type="term" value="P:proteolysis"/>
    <property type="evidence" value="ECO:0007669"/>
    <property type="project" value="UniProtKB-KW"/>
</dbReference>
<evidence type="ECO:0000256" key="2">
    <source>
        <dbReference type="ARBA" id="ARBA00022475"/>
    </source>
</evidence>
<keyword evidence="11" id="KW-1185">Reference proteome</keyword>
<evidence type="ECO:0000256" key="3">
    <source>
        <dbReference type="ARBA" id="ARBA00022670"/>
    </source>
</evidence>
<dbReference type="eggNOG" id="COG1269">
    <property type="taxonomic scope" value="Bacteria"/>
</dbReference>
<gene>
    <name evidence="10" type="ORF">BV98_002359</name>
</gene>
<comment type="subcellular location">
    <subcellularLocation>
        <location evidence="1">Cell membrane</location>
        <topology evidence="1">Multi-pass membrane protein</topology>
    </subcellularLocation>
</comment>
<sequence length="511" mass="55265">MTQGALSMPRMQALDDLGWRGHLTALGIFAFLMLSLFHRDAIDMVSIWWNASTFGHCLFIPILIAWLVQQRLPGLRQLKPVGWAPGLLWIGVGGFAWLLGAAAGVALFRHAALILMMQGAVVTLLGPAIGRALVFPLFYAFFMVPAGEEIVAPLQLITARLCMAFLSLWGVPAHLDGIFITTPTGYFEVAEACSGAKFVIAMTAYGALVCNVCFASWPRRIIFMTGALMLSVLANGLRAFATILVAHLTSIDAAVGFDHVLYGWVFFAAVMTLVMATAWPFFDRRPADPWFDPSKLAGVWRGQIRLPVAALAGLSLIAAAPLWLMVSAAASVPLLGPPGLPNLKGWTLTAEPPAYPWKPRFDGADHLVMGRYRNTAGQVVDLAMVSFDRQTERRELVGFAQGAADPDQNWTWSSPAPAPKEGFAEQITAPGPVVRHVVSFYKVGDAPITGSAPRVKFDTMKARLLGRDQRAGAILISAENRPGMNADAAIAMFLRDIEDVKDLADRSLGIG</sequence>
<evidence type="ECO:0000256" key="6">
    <source>
        <dbReference type="ARBA" id="ARBA00022989"/>
    </source>
</evidence>
<reference evidence="10" key="1">
    <citation type="submission" date="2014-08" db="EMBL/GenBank/DDBJ databases">
        <title>Draft genome sequences of Sphingobium herbicidovorans.</title>
        <authorList>
            <person name="Gan H.M."/>
            <person name="Gan H.Y."/>
            <person name="Savka M.A."/>
        </authorList>
    </citation>
    <scope>NUCLEOTIDE SEQUENCE [LARGE SCALE GENOMIC DNA]</scope>
    <source>
        <strain evidence="10">NBRC 16415</strain>
    </source>
</reference>
<dbReference type="EMBL" id="JFZA02000022">
    <property type="protein sequence ID" value="KFG89855.1"/>
    <property type="molecule type" value="Genomic_DNA"/>
</dbReference>
<dbReference type="InterPro" id="IPR026392">
    <property type="entry name" value="Exo/Archaeosortase_dom"/>
</dbReference>
<name>A0A086P8Y7_SPHHM</name>
<dbReference type="PATRIC" id="fig|1219045.3.peg.2395"/>
<evidence type="ECO:0000256" key="4">
    <source>
        <dbReference type="ARBA" id="ARBA00022692"/>
    </source>
</evidence>
<dbReference type="RefSeq" id="WP_037466261.1">
    <property type="nucleotide sequence ID" value="NZ_BCZD01000017.1"/>
</dbReference>
<dbReference type="NCBIfam" id="TIGR04178">
    <property type="entry name" value="exo_archaeo"/>
    <property type="match status" value="1"/>
</dbReference>
<dbReference type="GO" id="GO:0008233">
    <property type="term" value="F:peptidase activity"/>
    <property type="evidence" value="ECO:0007669"/>
    <property type="project" value="UniProtKB-KW"/>
</dbReference>
<dbReference type="NCBIfam" id="TIGR02914">
    <property type="entry name" value="EpsI_fam"/>
    <property type="match status" value="1"/>
</dbReference>
<comment type="caution">
    <text evidence="10">The sequence shown here is derived from an EMBL/GenBank/DDBJ whole genome shotgun (WGS) entry which is preliminary data.</text>
</comment>
<dbReference type="InterPro" id="IPR013426">
    <property type="entry name" value="EpsH-like"/>
</dbReference>
<feature type="domain" description="Methanolan biosynthesis EpsI" evidence="9">
    <location>
        <begin position="315"/>
        <end position="497"/>
    </location>
</feature>
<keyword evidence="2" id="KW-1003">Cell membrane</keyword>
<keyword evidence="7 8" id="KW-0472">Membrane</keyword>
<dbReference type="NCBIfam" id="TIGR02602">
    <property type="entry name" value="8TM_EpsH"/>
    <property type="match status" value="1"/>
</dbReference>
<proteinExistence type="predicted"/>
<keyword evidence="3" id="KW-0645">Protease</keyword>
<keyword evidence="6 8" id="KW-1133">Transmembrane helix</keyword>
<dbReference type="Pfam" id="PF09721">
    <property type="entry name" value="Exosortase_EpsH"/>
    <property type="match status" value="1"/>
</dbReference>
<dbReference type="InterPro" id="IPR019127">
    <property type="entry name" value="Exosortase"/>
</dbReference>
<feature type="transmembrane region" description="Helical" evidence="8">
    <location>
        <begin position="17"/>
        <end position="36"/>
    </location>
</feature>
<keyword evidence="5" id="KW-0378">Hydrolase</keyword>
<keyword evidence="4 8" id="KW-0812">Transmembrane</keyword>
<protein>
    <submittedName>
        <fullName evidence="10">Transmembrane protein EpsH</fullName>
    </submittedName>
</protein>
<dbReference type="NCBIfam" id="TIGR03109">
    <property type="entry name" value="exosort_XrtA"/>
    <property type="match status" value="1"/>
</dbReference>
<dbReference type="AlphaFoldDB" id="A0A086P8Y7"/>
<dbReference type="Proteomes" id="UP000024284">
    <property type="component" value="Unassembled WGS sequence"/>
</dbReference>
<evidence type="ECO:0000256" key="7">
    <source>
        <dbReference type="ARBA" id="ARBA00023136"/>
    </source>
</evidence>
<evidence type="ECO:0000313" key="11">
    <source>
        <dbReference type="Proteomes" id="UP000024284"/>
    </source>
</evidence>
<dbReference type="InterPro" id="IPR017540">
    <property type="entry name" value="Exosortase-1"/>
</dbReference>
<accession>A0A086P8Y7</accession>
<organism evidence="10 11">
    <name type="scientific">Sphingobium herbicidovorans (strain ATCC 700291 / DSM 11019 / CCUG 56400 / KCTC 2939 / LMG 18315 / NBRC 16415 / MH)</name>
    <name type="common">Sphingomonas herbicidovorans</name>
    <dbReference type="NCBI Taxonomy" id="1219045"/>
    <lineage>
        <taxon>Bacteria</taxon>
        <taxon>Pseudomonadati</taxon>
        <taxon>Pseudomonadota</taxon>
        <taxon>Alphaproteobacteria</taxon>
        <taxon>Sphingomonadales</taxon>
        <taxon>Sphingomonadaceae</taxon>
        <taxon>Sphingobium</taxon>
    </lineage>
</organism>
<dbReference type="InterPro" id="IPR014263">
    <property type="entry name" value="Methanolan_biosynth_EpsI"/>
</dbReference>
<feature type="transmembrane region" description="Helical" evidence="8">
    <location>
        <begin position="227"/>
        <end position="249"/>
    </location>
</feature>
<evidence type="ECO:0000256" key="5">
    <source>
        <dbReference type="ARBA" id="ARBA00022801"/>
    </source>
</evidence>
<evidence type="ECO:0000256" key="1">
    <source>
        <dbReference type="ARBA" id="ARBA00004651"/>
    </source>
</evidence>
<feature type="transmembrane region" description="Helical" evidence="8">
    <location>
        <begin position="48"/>
        <end position="68"/>
    </location>
</feature>
<evidence type="ECO:0000256" key="8">
    <source>
        <dbReference type="SAM" id="Phobius"/>
    </source>
</evidence>
<dbReference type="Pfam" id="PF11984">
    <property type="entry name" value="DUF3485"/>
    <property type="match status" value="1"/>
</dbReference>
<feature type="transmembrane region" description="Helical" evidence="8">
    <location>
        <begin position="303"/>
        <end position="326"/>
    </location>
</feature>
<evidence type="ECO:0000259" key="9">
    <source>
        <dbReference type="Pfam" id="PF11984"/>
    </source>
</evidence>
<dbReference type="OrthoDB" id="9797363at2"/>
<feature type="transmembrane region" description="Helical" evidence="8">
    <location>
        <begin position="261"/>
        <end position="282"/>
    </location>
</feature>
<dbReference type="STRING" id="76947.GCA_002080435_00567"/>
<evidence type="ECO:0000313" key="10">
    <source>
        <dbReference type="EMBL" id="KFG89855.1"/>
    </source>
</evidence>